<feature type="chain" id="PRO_5020302197" evidence="6">
    <location>
        <begin position="21"/>
        <end position="319"/>
    </location>
</feature>
<keyword evidence="4 5" id="KW-0472">Membrane</keyword>
<keyword evidence="2 5" id="KW-0812">Transmembrane</keyword>
<dbReference type="PANTHER" id="PTHR38480">
    <property type="entry name" value="SLR0254 PROTEIN"/>
    <property type="match status" value="1"/>
</dbReference>
<dbReference type="Pfam" id="PF06271">
    <property type="entry name" value="RDD"/>
    <property type="match status" value="1"/>
</dbReference>
<evidence type="ECO:0000259" key="7">
    <source>
        <dbReference type="Pfam" id="PF06271"/>
    </source>
</evidence>
<dbReference type="InterPro" id="IPR010432">
    <property type="entry name" value="RDD"/>
</dbReference>
<comment type="subcellular location">
    <subcellularLocation>
        <location evidence="1">Membrane</location>
        <topology evidence="1">Multi-pass membrane protein</topology>
    </subcellularLocation>
</comment>
<feature type="domain" description="RDD" evidence="7">
    <location>
        <begin position="69"/>
        <end position="197"/>
    </location>
</feature>
<feature type="transmembrane region" description="Helical" evidence="5">
    <location>
        <begin position="108"/>
        <end position="128"/>
    </location>
</feature>
<evidence type="ECO:0000313" key="8">
    <source>
        <dbReference type="EMBL" id="TDN45642.1"/>
    </source>
</evidence>
<evidence type="ECO:0000256" key="3">
    <source>
        <dbReference type="ARBA" id="ARBA00022989"/>
    </source>
</evidence>
<reference evidence="8 9" key="1">
    <citation type="submission" date="2019-03" db="EMBL/GenBank/DDBJ databases">
        <title>Genomic analyses of the natural microbiome of Caenorhabditis elegans.</title>
        <authorList>
            <person name="Samuel B."/>
        </authorList>
    </citation>
    <scope>NUCLEOTIDE SEQUENCE [LARGE SCALE GENOMIC DNA]</scope>
    <source>
        <strain evidence="8 9">JUb65</strain>
    </source>
</reference>
<feature type="transmembrane region" description="Helical" evidence="5">
    <location>
        <begin position="163"/>
        <end position="184"/>
    </location>
</feature>
<dbReference type="AlphaFoldDB" id="A0A4V3BL78"/>
<evidence type="ECO:0000256" key="5">
    <source>
        <dbReference type="SAM" id="Phobius"/>
    </source>
</evidence>
<dbReference type="EMBL" id="SNVW01000002">
    <property type="protein sequence ID" value="TDN45642.1"/>
    <property type="molecule type" value="Genomic_DNA"/>
</dbReference>
<evidence type="ECO:0000313" key="9">
    <source>
        <dbReference type="Proteomes" id="UP000295764"/>
    </source>
</evidence>
<sequence length="319" mass="34056">MLVRLVLLVLLGAGPGPSWATGDGLRHDDPMPKTRAPRDLADPRFVRALDDPGDELVVGEAVALDVQPAGIALRLAAALLDAVCVLALYLMLLAGLSRVWPSDLDDAWAAALDIGVLVGVLVLVPAAVETVTRGKSVGRFATGTRVVRLDGGAIGFRHAFTRALVGLFELWMTLGSVALLVALFGTRPRRLGDLLAGTFVQHERAAKHRDPEVLLPVELVQWTGVADVSALPQRLENRLGAFFRGAADLRPEAREATARTLAAAVAEYAHPVPPVHPEVFLAGVVVLRRSRDVRALRSRAEVLDRAAEAATARPPGFPR</sequence>
<gene>
    <name evidence="8" type="ORF">EDF64_10251</name>
</gene>
<dbReference type="PANTHER" id="PTHR38480:SF1">
    <property type="entry name" value="SLR0254 PROTEIN"/>
    <property type="match status" value="1"/>
</dbReference>
<name>A0A4V3BL78_9MICO</name>
<feature type="signal peptide" evidence="6">
    <location>
        <begin position="1"/>
        <end position="20"/>
    </location>
</feature>
<evidence type="ECO:0000256" key="2">
    <source>
        <dbReference type="ARBA" id="ARBA00022692"/>
    </source>
</evidence>
<evidence type="ECO:0000256" key="6">
    <source>
        <dbReference type="SAM" id="SignalP"/>
    </source>
</evidence>
<protein>
    <submittedName>
        <fullName evidence="8">Putative RDD family membrane protein YckC</fullName>
    </submittedName>
</protein>
<proteinExistence type="predicted"/>
<accession>A0A4V3BL78</accession>
<comment type="caution">
    <text evidence="8">The sequence shown here is derived from an EMBL/GenBank/DDBJ whole genome shotgun (WGS) entry which is preliminary data.</text>
</comment>
<dbReference type="GO" id="GO:0016020">
    <property type="term" value="C:membrane"/>
    <property type="evidence" value="ECO:0007669"/>
    <property type="project" value="UniProtKB-SubCell"/>
</dbReference>
<organism evidence="8 9">
    <name type="scientific">Curtobacterium flaccumfaciens</name>
    <dbReference type="NCBI Taxonomy" id="2035"/>
    <lineage>
        <taxon>Bacteria</taxon>
        <taxon>Bacillati</taxon>
        <taxon>Actinomycetota</taxon>
        <taxon>Actinomycetes</taxon>
        <taxon>Micrococcales</taxon>
        <taxon>Microbacteriaceae</taxon>
        <taxon>Curtobacterium</taxon>
    </lineage>
</organism>
<dbReference type="Proteomes" id="UP000295764">
    <property type="component" value="Unassembled WGS sequence"/>
</dbReference>
<feature type="transmembrane region" description="Helical" evidence="5">
    <location>
        <begin position="71"/>
        <end position="96"/>
    </location>
</feature>
<keyword evidence="6" id="KW-0732">Signal</keyword>
<keyword evidence="3 5" id="KW-1133">Transmembrane helix</keyword>
<evidence type="ECO:0000256" key="4">
    <source>
        <dbReference type="ARBA" id="ARBA00023136"/>
    </source>
</evidence>
<evidence type="ECO:0000256" key="1">
    <source>
        <dbReference type="ARBA" id="ARBA00004141"/>
    </source>
</evidence>